<evidence type="ECO:0000313" key="4">
    <source>
        <dbReference type="Proteomes" id="UP000502260"/>
    </source>
</evidence>
<evidence type="ECO:0000313" key="3">
    <source>
        <dbReference type="EMBL" id="BCB28294.1"/>
    </source>
</evidence>
<dbReference type="GO" id="GO:0043107">
    <property type="term" value="P:type IV pilus-dependent motility"/>
    <property type="evidence" value="ECO:0007669"/>
    <property type="project" value="InterPro"/>
</dbReference>
<keyword evidence="4" id="KW-1185">Reference proteome</keyword>
<evidence type="ECO:0000256" key="1">
    <source>
        <dbReference type="SAM" id="MobiDB-lite"/>
    </source>
</evidence>
<evidence type="ECO:0000256" key="2">
    <source>
        <dbReference type="SAM" id="Phobius"/>
    </source>
</evidence>
<dbReference type="InterPro" id="IPR014717">
    <property type="entry name" value="Transl_elong_EF1B/ribsomal_bS6"/>
</dbReference>
<dbReference type="EMBL" id="AP022853">
    <property type="protein sequence ID" value="BCB28294.1"/>
    <property type="molecule type" value="Genomic_DNA"/>
</dbReference>
<sequence>MNLEDLKTLNLKDIGGWPVLPKVAVLLLLLIVVVFAAYWFDWNEQWAQLDSARQEEATLRDTFLAKKKQAINLDTYRQQLKEIDQSFGALLKQLPNKSEMDALLVDINQAGLGRGLEFELFKPAPSETKTEFYASLPVTIRVTGTYHDFGHFASDISQLPRIVTLNDIKIEASKDNRLTMDGVVKTYRYLDEAEVSAQKKPAADGKKNGAGGAKP</sequence>
<proteinExistence type="predicted"/>
<dbReference type="InterPro" id="IPR007445">
    <property type="entry name" value="PilO"/>
</dbReference>
<dbReference type="Pfam" id="PF04350">
    <property type="entry name" value="PilO"/>
    <property type="match status" value="1"/>
</dbReference>
<keyword evidence="2" id="KW-1133">Transmembrane helix</keyword>
<dbReference type="PIRSF" id="PIRSF016482">
    <property type="entry name" value="PilO"/>
    <property type="match status" value="1"/>
</dbReference>
<dbReference type="RefSeq" id="WP_173067427.1">
    <property type="nucleotide sequence ID" value="NZ_AP022853.1"/>
</dbReference>
<dbReference type="KEGG" id="slac:SKTS_31800"/>
<feature type="region of interest" description="Disordered" evidence="1">
    <location>
        <begin position="194"/>
        <end position="215"/>
    </location>
</feature>
<gene>
    <name evidence="3" type="primary">pilO</name>
    <name evidence="3" type="ORF">SKTS_31800</name>
</gene>
<feature type="transmembrane region" description="Helical" evidence="2">
    <location>
        <begin position="20"/>
        <end position="40"/>
    </location>
</feature>
<protein>
    <submittedName>
        <fullName evidence="3">Type 4 fimbrial biogenesis protein PilO</fullName>
    </submittedName>
</protein>
<dbReference type="PANTHER" id="PTHR39555">
    <property type="entry name" value="FIMBRIAL ASSEMBLY PROTEIN PILO-LIKE PROTEIN-RELATED"/>
    <property type="match status" value="1"/>
</dbReference>
<dbReference type="Proteomes" id="UP000502260">
    <property type="component" value="Chromosome"/>
</dbReference>
<reference evidence="4" key="1">
    <citation type="submission" date="2020-03" db="EMBL/GenBank/DDBJ databases">
        <title>Complete genome sequence of sulfur-oxidizing bacterium skT11.</title>
        <authorList>
            <person name="Kanda M."/>
            <person name="Kojima H."/>
            <person name="Fukui M."/>
        </authorList>
    </citation>
    <scope>NUCLEOTIDE SEQUENCE [LARGE SCALE GENOMIC DNA]</scope>
    <source>
        <strain evidence="4">skT11</strain>
    </source>
</reference>
<dbReference type="Gene3D" id="1.10.287.540">
    <property type="entry name" value="Helix hairpin bin"/>
    <property type="match status" value="1"/>
</dbReference>
<dbReference type="AlphaFoldDB" id="A0A6F8VF41"/>
<dbReference type="GO" id="GO:0043683">
    <property type="term" value="P:type IV pilus assembly"/>
    <property type="evidence" value="ECO:0007669"/>
    <property type="project" value="InterPro"/>
</dbReference>
<dbReference type="PANTHER" id="PTHR39555:SF1">
    <property type="entry name" value="TYPE IV PILUS INNER MEMBRANE COMPONENT PILO"/>
    <property type="match status" value="1"/>
</dbReference>
<name>A0A6F8VF41_9PROT</name>
<keyword evidence="2" id="KW-0812">Transmembrane</keyword>
<organism evidence="3 4">
    <name type="scientific">Sulfurimicrobium lacus</name>
    <dbReference type="NCBI Taxonomy" id="2715678"/>
    <lineage>
        <taxon>Bacteria</taxon>
        <taxon>Pseudomonadati</taxon>
        <taxon>Pseudomonadota</taxon>
        <taxon>Betaproteobacteria</taxon>
        <taxon>Nitrosomonadales</taxon>
        <taxon>Sulfuricellaceae</taxon>
        <taxon>Sulfurimicrobium</taxon>
    </lineage>
</organism>
<accession>A0A6F8VF41</accession>
<dbReference type="Gene3D" id="3.30.70.60">
    <property type="match status" value="1"/>
</dbReference>
<keyword evidence="2" id="KW-0472">Membrane</keyword>